<dbReference type="OrthoDB" id="9803627at2"/>
<gene>
    <name evidence="2" type="ORF">CVS30_14435</name>
</gene>
<keyword evidence="3" id="KW-1185">Reference proteome</keyword>
<dbReference type="EMBL" id="QJVC01000019">
    <property type="protein sequence ID" value="PYI37595.1"/>
    <property type="molecule type" value="Genomic_DNA"/>
</dbReference>
<organism evidence="2 3">
    <name type="scientific">Arthrobacter psychrolactophilus</name>
    <dbReference type="NCBI Taxonomy" id="92442"/>
    <lineage>
        <taxon>Bacteria</taxon>
        <taxon>Bacillati</taxon>
        <taxon>Actinomycetota</taxon>
        <taxon>Actinomycetes</taxon>
        <taxon>Micrococcales</taxon>
        <taxon>Micrococcaceae</taxon>
        <taxon>Arthrobacter</taxon>
    </lineage>
</organism>
<evidence type="ECO:0000259" key="1">
    <source>
        <dbReference type="Pfam" id="PF04230"/>
    </source>
</evidence>
<name>A0A2V5ILW4_9MICC</name>
<dbReference type="Proteomes" id="UP000247980">
    <property type="component" value="Unassembled WGS sequence"/>
</dbReference>
<dbReference type="RefSeq" id="WP_110486145.1">
    <property type="nucleotide sequence ID" value="NZ_QJVC01000019.1"/>
</dbReference>
<feature type="domain" description="Polysaccharide pyruvyl transferase" evidence="1">
    <location>
        <begin position="108"/>
        <end position="222"/>
    </location>
</feature>
<sequence length="293" mass="32176">MTVTSSLYWWKPFSSARDMAISTAKYGTAWAHLAIANRNVSNFGDEVSRHFLQELTGESFRWRQPAKAEYLGIGSVLNSAIRSGFSGTIIGSGLRRPLATDESPDPSCNFIGVRGHLTAKEVGLPPEAAIGDPGLLARSVFSKPNHERQSAMPVLIPHFEVLNSKSGRSSLKALRSEGWDVILPNTPPAEVARAVRQAPFVASSSLHGYIFAHALDTPTTLLEFRDESGEPDFKFRDYLSVFGLEPSRTHARDLSHKTVGTLIDQESENSSLISQKIDSVLDAMYKTTFGKRK</sequence>
<accession>A0A2V5ILW4</accession>
<evidence type="ECO:0000313" key="3">
    <source>
        <dbReference type="Proteomes" id="UP000247980"/>
    </source>
</evidence>
<dbReference type="InterPro" id="IPR007345">
    <property type="entry name" value="Polysacch_pyruvyl_Trfase"/>
</dbReference>
<protein>
    <recommendedName>
        <fullName evidence="1">Polysaccharide pyruvyl transferase domain-containing protein</fullName>
    </recommendedName>
</protein>
<dbReference type="Pfam" id="PF04230">
    <property type="entry name" value="PS_pyruv_trans"/>
    <property type="match status" value="1"/>
</dbReference>
<reference evidence="2 3" key="1">
    <citation type="submission" date="2018-05" db="EMBL/GenBank/DDBJ databases">
        <title>Genetic diversity of glacier-inhabiting Cryobacterium bacteria in China and description of Cryobacterium mengkeensis sp. nov. and Arthrobacter glacialis sp. nov.</title>
        <authorList>
            <person name="Liu Q."/>
            <person name="Xin Y.-H."/>
        </authorList>
    </citation>
    <scope>NUCLEOTIDE SEQUENCE [LARGE SCALE GENOMIC DNA]</scope>
    <source>
        <strain evidence="2 3">B7</strain>
    </source>
</reference>
<evidence type="ECO:0000313" key="2">
    <source>
        <dbReference type="EMBL" id="PYI37595.1"/>
    </source>
</evidence>
<comment type="caution">
    <text evidence="2">The sequence shown here is derived from an EMBL/GenBank/DDBJ whole genome shotgun (WGS) entry which is preliminary data.</text>
</comment>
<proteinExistence type="predicted"/>
<dbReference type="AlphaFoldDB" id="A0A2V5ILW4"/>